<feature type="region of interest" description="Disordered" evidence="1">
    <location>
        <begin position="133"/>
        <end position="154"/>
    </location>
</feature>
<organism evidence="2 3">
    <name type="scientific">Ancylostoma ceylanicum</name>
    <dbReference type="NCBI Taxonomy" id="53326"/>
    <lineage>
        <taxon>Eukaryota</taxon>
        <taxon>Metazoa</taxon>
        <taxon>Ecdysozoa</taxon>
        <taxon>Nematoda</taxon>
        <taxon>Chromadorea</taxon>
        <taxon>Rhabditida</taxon>
        <taxon>Rhabditina</taxon>
        <taxon>Rhabditomorpha</taxon>
        <taxon>Strongyloidea</taxon>
        <taxon>Ancylostomatidae</taxon>
        <taxon>Ancylostomatinae</taxon>
        <taxon>Ancylostoma</taxon>
    </lineage>
</organism>
<comment type="caution">
    <text evidence="2">The sequence shown here is derived from an EMBL/GenBank/DDBJ whole genome shotgun (WGS) entry which is preliminary data.</text>
</comment>
<name>A0A016VVS6_9BILA</name>
<proteinExistence type="predicted"/>
<reference evidence="3" key="1">
    <citation type="journal article" date="2015" name="Nat. Genet.">
        <title>The genome and transcriptome of the zoonotic hookworm Ancylostoma ceylanicum identify infection-specific gene families.</title>
        <authorList>
            <person name="Schwarz E.M."/>
            <person name="Hu Y."/>
            <person name="Antoshechkin I."/>
            <person name="Miller M.M."/>
            <person name="Sternberg P.W."/>
            <person name="Aroian R.V."/>
        </authorList>
    </citation>
    <scope>NUCLEOTIDE SEQUENCE</scope>
    <source>
        <strain evidence="3">HY135</strain>
    </source>
</reference>
<gene>
    <name evidence="2" type="primary">Acey_s0004.g1968</name>
    <name evidence="2" type="ORF">Y032_0004g1968</name>
</gene>
<evidence type="ECO:0000313" key="3">
    <source>
        <dbReference type="Proteomes" id="UP000024635"/>
    </source>
</evidence>
<accession>A0A016VVS6</accession>
<dbReference type="Proteomes" id="UP000024635">
    <property type="component" value="Unassembled WGS sequence"/>
</dbReference>
<protein>
    <submittedName>
        <fullName evidence="2">Uncharacterized protein</fullName>
    </submittedName>
</protein>
<keyword evidence="3" id="KW-1185">Reference proteome</keyword>
<evidence type="ECO:0000313" key="2">
    <source>
        <dbReference type="EMBL" id="EYC31117.1"/>
    </source>
</evidence>
<sequence length="169" mass="19041">MHQSESPGYASFFLTMINTRRSKMRGSHSIQVPINPIFNSVYPIFPTSILSKYFCFQTLSIISHFIFPKCEKSINTIYKTKTQGSTKGQVSKPAWTRAALLIVGSGLKAERTIQMERLSTAGRLQRTGDIIRTAASSNHGPRAERSSRSGANRRMKPMRTIGRLLYRRA</sequence>
<evidence type="ECO:0000256" key="1">
    <source>
        <dbReference type="SAM" id="MobiDB-lite"/>
    </source>
</evidence>
<dbReference type="EMBL" id="JARK01001340">
    <property type="protein sequence ID" value="EYC31117.1"/>
    <property type="molecule type" value="Genomic_DNA"/>
</dbReference>
<dbReference type="AlphaFoldDB" id="A0A016VVS6"/>